<keyword evidence="1" id="KW-0812">Transmembrane</keyword>
<protein>
    <submittedName>
        <fullName evidence="2">Uncharacterized protein</fullName>
    </submittedName>
</protein>
<dbReference type="Proteomes" id="UP000231259">
    <property type="component" value="Unassembled WGS sequence"/>
</dbReference>
<evidence type="ECO:0000313" key="3">
    <source>
        <dbReference type="Proteomes" id="UP000231259"/>
    </source>
</evidence>
<dbReference type="InterPro" id="IPR043912">
    <property type="entry name" value="DUF5765"/>
</dbReference>
<feature type="transmembrane region" description="Helical" evidence="1">
    <location>
        <begin position="64"/>
        <end position="86"/>
    </location>
</feature>
<comment type="caution">
    <text evidence="2">The sequence shown here is derived from an EMBL/GenBank/DDBJ whole genome shotgun (WGS) entry which is preliminary data.</text>
</comment>
<dbReference type="AlphaFoldDB" id="A0A2G8RLS7"/>
<dbReference type="RefSeq" id="WP_245875501.1">
    <property type="nucleotide sequence ID" value="NZ_AWWI01000008.1"/>
</dbReference>
<feature type="transmembrane region" description="Helical" evidence="1">
    <location>
        <begin position="209"/>
        <end position="228"/>
    </location>
</feature>
<evidence type="ECO:0000313" key="2">
    <source>
        <dbReference type="EMBL" id="PIL22238.1"/>
    </source>
</evidence>
<dbReference type="EMBL" id="AWWI01000008">
    <property type="protein sequence ID" value="PIL22238.1"/>
    <property type="molecule type" value="Genomic_DNA"/>
</dbReference>
<feature type="transmembrane region" description="Helical" evidence="1">
    <location>
        <begin position="160"/>
        <end position="181"/>
    </location>
</feature>
<keyword evidence="1" id="KW-1133">Transmembrane helix</keyword>
<accession>A0A2G8RLS7</accession>
<dbReference type="Pfam" id="PF19069">
    <property type="entry name" value="DUF5765"/>
    <property type="match status" value="1"/>
</dbReference>
<feature type="transmembrane region" description="Helical" evidence="1">
    <location>
        <begin position="32"/>
        <end position="52"/>
    </location>
</feature>
<reference evidence="2 3" key="1">
    <citation type="submission" date="2013-09" db="EMBL/GenBank/DDBJ databases">
        <title>Genome sequencing of Phaeobacter antarcticus sp. nov. SM1211.</title>
        <authorList>
            <person name="Zhang X.-Y."/>
            <person name="Liu C."/>
            <person name="Chen X.-L."/>
            <person name="Xie B.-B."/>
            <person name="Qin Q.-L."/>
            <person name="Rong J.-C."/>
            <person name="Zhang Y.-Z."/>
        </authorList>
    </citation>
    <scope>NUCLEOTIDE SEQUENCE [LARGE SCALE GENOMIC DNA]</scope>
    <source>
        <strain evidence="2 3">SM1211</strain>
    </source>
</reference>
<name>A0A2G8RLS7_9RHOB</name>
<sequence length="251" mass="28413">MCWSGEASAVLAFVGITTTAYAAYKKEPAPLWMALGYFSSMELLQAFTYSVIDQCSLPSNQIATLLGYLHISFQPFFINMISMYFIPGHVRERIQWPVYTVCFISAIIMLLQLYPFEWAGSCPLGRGLCSDRLCSVSGEWHIAWDIPTNGMLNFITVESWASFLGTYPSYLIAGILLPFAYGSWRLTLYQFLVGPQLALQLTSNPNEVAAIWCLLSIGILLIVVKTPIRRFMFVKSWWLWPKQVVGKRSDL</sequence>
<organism evidence="2 3">
    <name type="scientific">Puniceibacterium antarcticum</name>
    <dbReference type="NCBI Taxonomy" id="1206336"/>
    <lineage>
        <taxon>Bacteria</taxon>
        <taxon>Pseudomonadati</taxon>
        <taxon>Pseudomonadota</taxon>
        <taxon>Alphaproteobacteria</taxon>
        <taxon>Rhodobacterales</taxon>
        <taxon>Paracoccaceae</taxon>
        <taxon>Puniceibacterium</taxon>
    </lineage>
</organism>
<keyword evidence="1" id="KW-0472">Membrane</keyword>
<keyword evidence="3" id="KW-1185">Reference proteome</keyword>
<proteinExistence type="predicted"/>
<gene>
    <name evidence="2" type="ORF">P775_00300</name>
</gene>
<feature type="transmembrane region" description="Helical" evidence="1">
    <location>
        <begin position="98"/>
        <end position="116"/>
    </location>
</feature>
<evidence type="ECO:0000256" key="1">
    <source>
        <dbReference type="SAM" id="Phobius"/>
    </source>
</evidence>